<dbReference type="EMBL" id="JARJCN010000095">
    <property type="protein sequence ID" value="KAJ7075473.1"/>
    <property type="molecule type" value="Genomic_DNA"/>
</dbReference>
<feature type="region of interest" description="Disordered" evidence="1">
    <location>
        <begin position="106"/>
        <end position="140"/>
    </location>
</feature>
<accession>A0AAD6TPL7</accession>
<name>A0AAD6TPL7_9AGAR</name>
<keyword evidence="3" id="KW-1185">Reference proteome</keyword>
<dbReference type="Proteomes" id="UP001222325">
    <property type="component" value="Unassembled WGS sequence"/>
</dbReference>
<sequence length="305" mass="33398">MMMSDSAPLFESLYAPVTGALLCSPTFHPDDGDEDHHQLSTNPLKEFYGITAGKYIGVVLTSVKSLETVLMLDPTGRHIVAPTWLRLIELWNIECKEYHNHQHWPLPSSASSESALPPPSPSPSPSASRSGSPSATCTPLSAAEHAAIIDRHHKARAAQMKAARREREADVAEHAARVAAWLARRASVKAFFARRFEELEAEVEQRRVEDQRQPNEDRSKIVAAPARPPPINISDISEDDNPAKSAPKRGRKAKAHEVGEGSSSHPVIARALDALKHKPGADLLFTREEGVVGQFIDGEVSRKES</sequence>
<feature type="compositionally biased region" description="Basic and acidic residues" evidence="1">
    <location>
        <begin position="203"/>
        <end position="220"/>
    </location>
</feature>
<feature type="compositionally biased region" description="Low complexity" evidence="1">
    <location>
        <begin position="106"/>
        <end position="115"/>
    </location>
</feature>
<dbReference type="AlphaFoldDB" id="A0AAD6TPL7"/>
<reference evidence="2" key="1">
    <citation type="submission" date="2023-03" db="EMBL/GenBank/DDBJ databases">
        <title>Massive genome expansion in bonnet fungi (Mycena s.s.) driven by repeated elements and novel gene families across ecological guilds.</title>
        <authorList>
            <consortium name="Lawrence Berkeley National Laboratory"/>
            <person name="Harder C.B."/>
            <person name="Miyauchi S."/>
            <person name="Viragh M."/>
            <person name="Kuo A."/>
            <person name="Thoen E."/>
            <person name="Andreopoulos B."/>
            <person name="Lu D."/>
            <person name="Skrede I."/>
            <person name="Drula E."/>
            <person name="Henrissat B."/>
            <person name="Morin E."/>
            <person name="Kohler A."/>
            <person name="Barry K."/>
            <person name="LaButti K."/>
            <person name="Morin E."/>
            <person name="Salamov A."/>
            <person name="Lipzen A."/>
            <person name="Mereny Z."/>
            <person name="Hegedus B."/>
            <person name="Baldrian P."/>
            <person name="Stursova M."/>
            <person name="Weitz H."/>
            <person name="Taylor A."/>
            <person name="Grigoriev I.V."/>
            <person name="Nagy L.G."/>
            <person name="Martin F."/>
            <person name="Kauserud H."/>
        </authorList>
    </citation>
    <scope>NUCLEOTIDE SEQUENCE</scope>
    <source>
        <strain evidence="2">CBHHK173m</strain>
    </source>
</reference>
<comment type="caution">
    <text evidence="2">The sequence shown here is derived from an EMBL/GenBank/DDBJ whole genome shotgun (WGS) entry which is preliminary data.</text>
</comment>
<evidence type="ECO:0000313" key="2">
    <source>
        <dbReference type="EMBL" id="KAJ7075473.1"/>
    </source>
</evidence>
<proteinExistence type="predicted"/>
<evidence type="ECO:0000313" key="3">
    <source>
        <dbReference type="Proteomes" id="UP001222325"/>
    </source>
</evidence>
<gene>
    <name evidence="2" type="ORF">B0H15DRAFT_956475</name>
</gene>
<protein>
    <submittedName>
        <fullName evidence="2">Uncharacterized protein</fullName>
    </submittedName>
</protein>
<feature type="compositionally biased region" description="Low complexity" evidence="1">
    <location>
        <begin position="125"/>
        <end position="135"/>
    </location>
</feature>
<feature type="region of interest" description="Disordered" evidence="1">
    <location>
        <begin position="203"/>
        <end position="265"/>
    </location>
</feature>
<evidence type="ECO:0000256" key="1">
    <source>
        <dbReference type="SAM" id="MobiDB-lite"/>
    </source>
</evidence>
<organism evidence="2 3">
    <name type="scientific">Mycena belliarum</name>
    <dbReference type="NCBI Taxonomy" id="1033014"/>
    <lineage>
        <taxon>Eukaryota</taxon>
        <taxon>Fungi</taxon>
        <taxon>Dikarya</taxon>
        <taxon>Basidiomycota</taxon>
        <taxon>Agaricomycotina</taxon>
        <taxon>Agaricomycetes</taxon>
        <taxon>Agaricomycetidae</taxon>
        <taxon>Agaricales</taxon>
        <taxon>Marasmiineae</taxon>
        <taxon>Mycenaceae</taxon>
        <taxon>Mycena</taxon>
    </lineage>
</organism>